<dbReference type="InterPro" id="IPR036259">
    <property type="entry name" value="MFS_trans_sf"/>
</dbReference>
<name>A0A6A6Z735_9PEZI</name>
<reference evidence="6 8" key="1">
    <citation type="journal article" date="2020" name="Stud. Mycol.">
        <title>101 Dothideomycetes genomes: a test case for predicting lifestyles and emergence of pathogens.</title>
        <authorList>
            <person name="Haridas S."/>
            <person name="Albert R."/>
            <person name="Binder M."/>
            <person name="Bloem J."/>
            <person name="Labutti K."/>
            <person name="Salamov A."/>
            <person name="Andreopoulos B."/>
            <person name="Baker S."/>
            <person name="Barry K."/>
            <person name="Bills G."/>
            <person name="Bluhm B."/>
            <person name="Cannon C."/>
            <person name="Castanera R."/>
            <person name="Culley D."/>
            <person name="Daum C."/>
            <person name="Ezra D."/>
            <person name="Gonzalez J."/>
            <person name="Henrissat B."/>
            <person name="Kuo A."/>
            <person name="Liang C."/>
            <person name="Lipzen A."/>
            <person name="Lutzoni F."/>
            <person name="Magnuson J."/>
            <person name="Mondo S."/>
            <person name="Nolan M."/>
            <person name="Ohm R."/>
            <person name="Pangilinan J."/>
            <person name="Park H.-J."/>
            <person name="Ramirez L."/>
            <person name="Alfaro M."/>
            <person name="Sun H."/>
            <person name="Tritt A."/>
            <person name="Yoshinaga Y."/>
            <person name="Zwiers L.-H."/>
            <person name="Turgeon B."/>
            <person name="Goodwin S."/>
            <person name="Spatafora J."/>
            <person name="Crous P."/>
            <person name="Grigoriev I."/>
        </authorList>
    </citation>
    <scope>NUCLEOTIDE SEQUENCE</scope>
    <source>
        <strain evidence="6 8">CBS 304.34</strain>
    </source>
</reference>
<feature type="transmembrane region" description="Helical" evidence="5">
    <location>
        <begin position="58"/>
        <end position="76"/>
    </location>
</feature>
<keyword evidence="4 5" id="KW-0472">Membrane</keyword>
<dbReference type="GO" id="GO:0016020">
    <property type="term" value="C:membrane"/>
    <property type="evidence" value="ECO:0007669"/>
    <property type="project" value="UniProtKB-SubCell"/>
</dbReference>
<dbReference type="Pfam" id="PF00083">
    <property type="entry name" value="Sugar_tr"/>
    <property type="match status" value="1"/>
</dbReference>
<evidence type="ECO:0000313" key="6">
    <source>
        <dbReference type="EMBL" id="KAF2816866.1"/>
    </source>
</evidence>
<keyword evidence="2 5" id="KW-0812">Transmembrane</keyword>
<keyword evidence="3 5" id="KW-1133">Transmembrane helix</keyword>
<proteinExistence type="predicted"/>
<comment type="subcellular location">
    <subcellularLocation>
        <location evidence="1">Membrane</location>
        <topology evidence="1">Multi-pass membrane protein</topology>
    </subcellularLocation>
</comment>
<dbReference type="GeneID" id="54468279"/>
<evidence type="ECO:0000256" key="5">
    <source>
        <dbReference type="SAM" id="Phobius"/>
    </source>
</evidence>
<dbReference type="PANTHER" id="PTHR48022">
    <property type="entry name" value="PLASTIDIC GLUCOSE TRANSPORTER 4"/>
    <property type="match status" value="1"/>
</dbReference>
<dbReference type="PANTHER" id="PTHR48022:SF26">
    <property type="entry name" value="MAJOR FACILITATOR SUPERFAMILY (MFS) PROFILE DOMAIN-CONTAINING PROTEIN-RELATED"/>
    <property type="match status" value="1"/>
</dbReference>
<reference evidence="8" key="2">
    <citation type="submission" date="2020-04" db="EMBL/GenBank/DDBJ databases">
        <authorList>
            <consortium name="NCBI Genome Project"/>
        </authorList>
    </citation>
    <scope>NUCLEOTIDE SEQUENCE</scope>
    <source>
        <strain evidence="8">CBS 304.34</strain>
    </source>
</reference>
<accession>A0A6A6Z735</accession>
<evidence type="ECO:0000256" key="1">
    <source>
        <dbReference type="ARBA" id="ARBA00004141"/>
    </source>
</evidence>
<sequence length="156" mass="17828">MTYAAAGQVLCYLVITITISQNENASLPGPTRLAWAKASIGFFFLYYVFFGIGWQGFYIIWTVFNAAFVLIVYFLYPETADRSLEDLDRFFAGNAPLFVWQDKDAIANKRPQAFVEREEEVRRASSIRPADVAVANAHRESVLRKEKSEDERREAV</sequence>
<dbReference type="OrthoDB" id="6339427at2759"/>
<dbReference type="RefSeq" id="XP_033583830.1">
    <property type="nucleotide sequence ID" value="XM_033727386.1"/>
</dbReference>
<evidence type="ECO:0008006" key="9">
    <source>
        <dbReference type="Google" id="ProtNLM"/>
    </source>
</evidence>
<dbReference type="EMBL" id="MU003692">
    <property type="protein sequence ID" value="KAF2816866.1"/>
    <property type="molecule type" value="Genomic_DNA"/>
</dbReference>
<evidence type="ECO:0000313" key="7">
    <source>
        <dbReference type="Proteomes" id="UP000504636"/>
    </source>
</evidence>
<gene>
    <name evidence="6 8" type="ORF">BDZ99DRAFT_564694</name>
</gene>
<evidence type="ECO:0000256" key="3">
    <source>
        <dbReference type="ARBA" id="ARBA00022989"/>
    </source>
</evidence>
<dbReference type="Proteomes" id="UP000504636">
    <property type="component" value="Unplaced"/>
</dbReference>
<dbReference type="SUPFAM" id="SSF103473">
    <property type="entry name" value="MFS general substrate transporter"/>
    <property type="match status" value="1"/>
</dbReference>
<evidence type="ECO:0000256" key="2">
    <source>
        <dbReference type="ARBA" id="ARBA00022692"/>
    </source>
</evidence>
<reference evidence="8" key="3">
    <citation type="submission" date="2025-04" db="UniProtKB">
        <authorList>
            <consortium name="RefSeq"/>
        </authorList>
    </citation>
    <scope>IDENTIFICATION</scope>
    <source>
        <strain evidence="8">CBS 304.34</strain>
    </source>
</reference>
<feature type="transmembrane region" description="Helical" evidence="5">
    <location>
        <begin position="34"/>
        <end position="52"/>
    </location>
</feature>
<organism evidence="6">
    <name type="scientific">Mytilinidion resinicola</name>
    <dbReference type="NCBI Taxonomy" id="574789"/>
    <lineage>
        <taxon>Eukaryota</taxon>
        <taxon>Fungi</taxon>
        <taxon>Dikarya</taxon>
        <taxon>Ascomycota</taxon>
        <taxon>Pezizomycotina</taxon>
        <taxon>Dothideomycetes</taxon>
        <taxon>Pleosporomycetidae</taxon>
        <taxon>Mytilinidiales</taxon>
        <taxon>Mytilinidiaceae</taxon>
        <taxon>Mytilinidion</taxon>
    </lineage>
</organism>
<evidence type="ECO:0000313" key="8">
    <source>
        <dbReference type="RefSeq" id="XP_033583830.1"/>
    </source>
</evidence>
<dbReference type="AlphaFoldDB" id="A0A6A6Z735"/>
<keyword evidence="7" id="KW-1185">Reference proteome</keyword>
<dbReference type="GO" id="GO:0005351">
    <property type="term" value="F:carbohydrate:proton symporter activity"/>
    <property type="evidence" value="ECO:0007669"/>
    <property type="project" value="TreeGrafter"/>
</dbReference>
<dbReference type="InterPro" id="IPR050360">
    <property type="entry name" value="MFS_Sugar_Transporters"/>
</dbReference>
<dbReference type="InterPro" id="IPR005828">
    <property type="entry name" value="MFS_sugar_transport-like"/>
</dbReference>
<protein>
    <recommendedName>
        <fullName evidence="9">General substrate transporter</fullName>
    </recommendedName>
</protein>
<evidence type="ECO:0000256" key="4">
    <source>
        <dbReference type="ARBA" id="ARBA00023136"/>
    </source>
</evidence>
<dbReference type="Gene3D" id="1.20.1250.20">
    <property type="entry name" value="MFS general substrate transporter like domains"/>
    <property type="match status" value="1"/>
</dbReference>